<dbReference type="Pfam" id="PF01103">
    <property type="entry name" value="Omp85"/>
    <property type="match status" value="1"/>
</dbReference>
<keyword evidence="5" id="KW-1185">Reference proteome</keyword>
<evidence type="ECO:0000259" key="3">
    <source>
        <dbReference type="Pfam" id="PF01103"/>
    </source>
</evidence>
<feature type="domain" description="Bacterial surface antigen (D15)" evidence="3">
    <location>
        <begin position="82"/>
        <end position="373"/>
    </location>
</feature>
<dbReference type="Gene3D" id="2.40.160.50">
    <property type="entry name" value="membrane protein fhac: a member of the omp85/tpsb transporter family"/>
    <property type="match status" value="1"/>
</dbReference>
<dbReference type="AlphaFoldDB" id="A0A0D6L4W1"/>
<protein>
    <submittedName>
        <fullName evidence="4">Outer membrane protein, OMP85 family</fullName>
    </submittedName>
</protein>
<evidence type="ECO:0000256" key="1">
    <source>
        <dbReference type="ARBA" id="ARBA00004370"/>
    </source>
</evidence>
<dbReference type="Proteomes" id="UP000054495">
    <property type="component" value="Unassembled WGS sequence"/>
</dbReference>
<dbReference type="EMBL" id="KE127908">
    <property type="protein sequence ID" value="EPB65538.1"/>
    <property type="molecule type" value="Genomic_DNA"/>
</dbReference>
<name>A0A0D6L4W1_9BILA</name>
<comment type="subcellular location">
    <subcellularLocation>
        <location evidence="1">Membrane</location>
    </subcellularLocation>
</comment>
<dbReference type="InterPro" id="IPR000184">
    <property type="entry name" value="Bac_surfAg_D15"/>
</dbReference>
<dbReference type="GO" id="GO:0019867">
    <property type="term" value="C:outer membrane"/>
    <property type="evidence" value="ECO:0007669"/>
    <property type="project" value="InterPro"/>
</dbReference>
<accession>A0A0D6L4W1</accession>
<sequence>MPDPQKGTVDIEYVVEEKSSDQIELSGGYGGRNYVTDRPMIIGTLGLTFNNFSVRNLFSGKAWSPLPAGDGQRLSIRGQTNEPWLGGKKPNSLTFFLSHTALGNGMLKKNPEYQRMGITGVGLVMGRRKKWPDDYFSESFELGYQYYDVHNYNYFTLFSQGYSNDVYLKYTIQRSSVSSPIYPQYGSIITLSAKSSLPYSMWDGVSDYSNLSNQERYKYLEYYKIKLGAEFFFPLTNDQKLVLRTRVGFGYMGAYNQAKGISPFDRYYLGGSGITNMGQIGGREVIAIRGYDDNMISSTAGDPIATKYTMELRYPISLNPSATFFVLAFAEAGNSYPNFRNFNPLDVKRSVGAGVRIFLPMFGMLGIDYGFGFDRLSPWAAGHGGDIDSSIQQKGYY</sequence>
<evidence type="ECO:0000256" key="2">
    <source>
        <dbReference type="ARBA" id="ARBA00023136"/>
    </source>
</evidence>
<reference evidence="4 5" key="1">
    <citation type="submission" date="2013-05" db="EMBL/GenBank/DDBJ databases">
        <title>Draft genome of the parasitic nematode Anyclostoma ceylanicum.</title>
        <authorList>
            <person name="Mitreva M."/>
        </authorList>
    </citation>
    <scope>NUCLEOTIDE SEQUENCE [LARGE SCALE GENOMIC DNA]</scope>
</reference>
<organism evidence="4 5">
    <name type="scientific">Ancylostoma ceylanicum</name>
    <dbReference type="NCBI Taxonomy" id="53326"/>
    <lineage>
        <taxon>Eukaryota</taxon>
        <taxon>Metazoa</taxon>
        <taxon>Ecdysozoa</taxon>
        <taxon>Nematoda</taxon>
        <taxon>Chromadorea</taxon>
        <taxon>Rhabditida</taxon>
        <taxon>Rhabditina</taxon>
        <taxon>Rhabditomorpha</taxon>
        <taxon>Strongyloidea</taxon>
        <taxon>Ancylostomatidae</taxon>
        <taxon>Ancylostomatinae</taxon>
        <taxon>Ancylostoma</taxon>
    </lineage>
</organism>
<evidence type="ECO:0000313" key="4">
    <source>
        <dbReference type="EMBL" id="EPB65538.1"/>
    </source>
</evidence>
<evidence type="ECO:0000313" key="5">
    <source>
        <dbReference type="Proteomes" id="UP000054495"/>
    </source>
</evidence>
<gene>
    <name evidence="4" type="ORF">ANCCEY_15398</name>
</gene>
<proteinExistence type="predicted"/>
<keyword evidence="2" id="KW-0472">Membrane</keyword>
<feature type="non-terminal residue" evidence="4">
    <location>
        <position position="397"/>
    </location>
</feature>